<gene>
    <name evidence="3" type="ORF">O3P69_018476</name>
</gene>
<evidence type="ECO:0000256" key="1">
    <source>
        <dbReference type="SAM" id="MobiDB-lite"/>
    </source>
</evidence>
<feature type="region of interest" description="Disordered" evidence="1">
    <location>
        <begin position="95"/>
        <end position="117"/>
    </location>
</feature>
<sequence length="117" mass="12958">MLWCCCVLLTMGWCYIGGAAAWCLHTLSRCLAGHTPPLMPSEMMSQQATSRPSPARRRENQTLLQVFKSPRVPEHCIHATLYQLSAVAGLTGSQRGQQLHTTSHQALETGVARQERL</sequence>
<comment type="caution">
    <text evidence="3">The sequence shown here is derived from an EMBL/GenBank/DDBJ whole genome shotgun (WGS) entry which is preliminary data.</text>
</comment>
<evidence type="ECO:0000313" key="3">
    <source>
        <dbReference type="EMBL" id="KAK8381420.1"/>
    </source>
</evidence>
<feature type="chain" id="PRO_5043743585" description="Secreted protein" evidence="2">
    <location>
        <begin position="22"/>
        <end position="117"/>
    </location>
</feature>
<dbReference type="EMBL" id="JARAKH010000040">
    <property type="protein sequence ID" value="KAK8381420.1"/>
    <property type="molecule type" value="Genomic_DNA"/>
</dbReference>
<keyword evidence="2" id="KW-0732">Signal</keyword>
<proteinExistence type="predicted"/>
<feature type="signal peptide" evidence="2">
    <location>
        <begin position="1"/>
        <end position="21"/>
    </location>
</feature>
<dbReference type="AlphaFoldDB" id="A0AAW0T378"/>
<protein>
    <recommendedName>
        <fullName evidence="5">Secreted protein</fullName>
    </recommendedName>
</protein>
<evidence type="ECO:0000313" key="4">
    <source>
        <dbReference type="Proteomes" id="UP001487740"/>
    </source>
</evidence>
<evidence type="ECO:0008006" key="5">
    <source>
        <dbReference type="Google" id="ProtNLM"/>
    </source>
</evidence>
<name>A0AAW0T378_SCYPA</name>
<dbReference type="Proteomes" id="UP001487740">
    <property type="component" value="Unassembled WGS sequence"/>
</dbReference>
<organism evidence="3 4">
    <name type="scientific">Scylla paramamosain</name>
    <name type="common">Mud crab</name>
    <dbReference type="NCBI Taxonomy" id="85552"/>
    <lineage>
        <taxon>Eukaryota</taxon>
        <taxon>Metazoa</taxon>
        <taxon>Ecdysozoa</taxon>
        <taxon>Arthropoda</taxon>
        <taxon>Crustacea</taxon>
        <taxon>Multicrustacea</taxon>
        <taxon>Malacostraca</taxon>
        <taxon>Eumalacostraca</taxon>
        <taxon>Eucarida</taxon>
        <taxon>Decapoda</taxon>
        <taxon>Pleocyemata</taxon>
        <taxon>Brachyura</taxon>
        <taxon>Eubrachyura</taxon>
        <taxon>Portunoidea</taxon>
        <taxon>Portunidae</taxon>
        <taxon>Portuninae</taxon>
        <taxon>Scylla</taxon>
    </lineage>
</organism>
<accession>A0AAW0T378</accession>
<feature type="compositionally biased region" description="Polar residues" evidence="1">
    <location>
        <begin position="95"/>
        <end position="106"/>
    </location>
</feature>
<evidence type="ECO:0000256" key="2">
    <source>
        <dbReference type="SAM" id="SignalP"/>
    </source>
</evidence>
<keyword evidence="4" id="KW-1185">Reference proteome</keyword>
<reference evidence="3 4" key="1">
    <citation type="submission" date="2023-03" db="EMBL/GenBank/DDBJ databases">
        <title>High-quality genome of Scylla paramamosain provides insights in environmental adaptation.</title>
        <authorList>
            <person name="Zhang L."/>
        </authorList>
    </citation>
    <scope>NUCLEOTIDE SEQUENCE [LARGE SCALE GENOMIC DNA]</scope>
    <source>
        <strain evidence="3">LZ_2023a</strain>
        <tissue evidence="3">Muscle</tissue>
    </source>
</reference>